<comment type="caution">
    <text evidence="4">The sequence shown here is derived from an EMBL/GenBank/DDBJ whole genome shotgun (WGS) entry which is preliminary data.</text>
</comment>
<name>A0ABP0IA06_9DINO</name>
<keyword evidence="2" id="KW-0813">Transport</keyword>
<dbReference type="EMBL" id="CAXAMN010002381">
    <property type="protein sequence ID" value="CAK8999415.1"/>
    <property type="molecule type" value="Genomic_DNA"/>
</dbReference>
<organism evidence="4 5">
    <name type="scientific">Durusdinium trenchii</name>
    <dbReference type="NCBI Taxonomy" id="1381693"/>
    <lineage>
        <taxon>Eukaryota</taxon>
        <taxon>Sar</taxon>
        <taxon>Alveolata</taxon>
        <taxon>Dinophyceae</taxon>
        <taxon>Suessiales</taxon>
        <taxon>Symbiodiniaceae</taxon>
        <taxon>Durusdinium</taxon>
    </lineage>
</organism>
<dbReference type="SUPFAM" id="SSF160527">
    <property type="entry name" value="V-type ATPase subunit E-like"/>
    <property type="match status" value="1"/>
</dbReference>
<dbReference type="Gene3D" id="3.30.2320.30">
    <property type="entry name" value="ATP synthase, E subunit, C-terminal"/>
    <property type="match status" value="1"/>
</dbReference>
<sequence length="229" mass="25746">MDAKEAQRQIEQMKDFILAEAKDKASDINKKCEEDFSIEVYRLITEQKEKVRQTYEKKTKQIETQYAIARSMAINKQRLEKIKARQEVMHKIAADAQEDIVKELQKADTGKKFITQLLLQGMLMLLESEVVVRCRQSDQSLVQSCLKEASDQYSSLIKQETGASKACALTIDKTYLPPAPVPGKDGPSCLGGVVLLCQGGKISVDNTIDMRLHLVMEQAKPAIRGLLFP</sequence>
<dbReference type="PANTHER" id="PTHR45715">
    <property type="entry name" value="ATPASE H+-TRANSPORTING V1 SUBUNIT E1A-RELATED"/>
    <property type="match status" value="1"/>
</dbReference>
<accession>A0ABP0IA06</accession>
<evidence type="ECO:0000256" key="3">
    <source>
        <dbReference type="ARBA" id="ARBA00023065"/>
    </source>
</evidence>
<dbReference type="InterPro" id="IPR002842">
    <property type="entry name" value="ATPase_V1_Esu"/>
</dbReference>
<keyword evidence="3" id="KW-0406">Ion transport</keyword>
<protein>
    <recommendedName>
        <fullName evidence="6">V-type proton ATPase subunit E</fullName>
    </recommendedName>
</protein>
<dbReference type="Gene3D" id="6.10.250.1620">
    <property type="match status" value="1"/>
</dbReference>
<evidence type="ECO:0000313" key="5">
    <source>
        <dbReference type="Proteomes" id="UP001642484"/>
    </source>
</evidence>
<evidence type="ECO:0000256" key="2">
    <source>
        <dbReference type="ARBA" id="ARBA00022448"/>
    </source>
</evidence>
<evidence type="ECO:0008006" key="6">
    <source>
        <dbReference type="Google" id="ProtNLM"/>
    </source>
</evidence>
<proteinExistence type="inferred from homology"/>
<reference evidence="4 5" key="1">
    <citation type="submission" date="2024-02" db="EMBL/GenBank/DDBJ databases">
        <authorList>
            <person name="Chen Y."/>
            <person name="Shah S."/>
            <person name="Dougan E. K."/>
            <person name="Thang M."/>
            <person name="Chan C."/>
        </authorList>
    </citation>
    <scope>NUCLEOTIDE SEQUENCE [LARGE SCALE GENOMIC DNA]</scope>
</reference>
<dbReference type="Proteomes" id="UP001642484">
    <property type="component" value="Unassembled WGS sequence"/>
</dbReference>
<evidence type="ECO:0000256" key="1">
    <source>
        <dbReference type="ARBA" id="ARBA00005901"/>
    </source>
</evidence>
<evidence type="ECO:0000313" key="4">
    <source>
        <dbReference type="EMBL" id="CAK8999415.1"/>
    </source>
</evidence>
<dbReference type="InterPro" id="IPR038495">
    <property type="entry name" value="ATPase_E_C"/>
</dbReference>
<dbReference type="Pfam" id="PF01991">
    <property type="entry name" value="vATP-synt_E"/>
    <property type="match status" value="1"/>
</dbReference>
<gene>
    <name evidence="4" type="ORF">CCMP2556_LOCUS5646</name>
</gene>
<keyword evidence="5" id="KW-1185">Reference proteome</keyword>
<comment type="similarity">
    <text evidence="1">Belongs to the V-ATPase E subunit family.</text>
</comment>